<evidence type="ECO:0000256" key="2">
    <source>
        <dbReference type="ARBA" id="ARBA00023002"/>
    </source>
</evidence>
<dbReference type="InterPro" id="IPR011032">
    <property type="entry name" value="GroES-like_sf"/>
</dbReference>
<evidence type="ECO:0000259" key="5">
    <source>
        <dbReference type="SMART" id="SM00829"/>
    </source>
</evidence>
<dbReference type="FunCoup" id="A8QDG9">
    <property type="interactions" value="290"/>
</dbReference>
<dbReference type="InterPro" id="IPR047618">
    <property type="entry name" value="QOR-like"/>
</dbReference>
<gene>
    <name evidence="6" type="ORF">MGL_4204</name>
</gene>
<dbReference type="InterPro" id="IPR020843">
    <property type="entry name" value="ER"/>
</dbReference>
<evidence type="ECO:0000313" key="6">
    <source>
        <dbReference type="EMBL" id="EDP41429.1"/>
    </source>
</evidence>
<dbReference type="InterPro" id="IPR013154">
    <property type="entry name" value="ADH-like_N"/>
</dbReference>
<dbReference type="GO" id="GO:0005829">
    <property type="term" value="C:cytosol"/>
    <property type="evidence" value="ECO:0007669"/>
    <property type="project" value="TreeGrafter"/>
</dbReference>
<dbReference type="GO" id="GO:0003960">
    <property type="term" value="F:quinone reductase (NADPH) activity"/>
    <property type="evidence" value="ECO:0007669"/>
    <property type="project" value="InterPro"/>
</dbReference>
<accession>A8QDG9</accession>
<reference evidence="6 7" key="1">
    <citation type="journal article" date="2007" name="Proc. Natl. Acad. Sci. U.S.A.">
        <title>Dandruff-associated Malassezia genomes reveal convergent and divergent virulence traits shared with plant and human fungal pathogens.</title>
        <authorList>
            <person name="Xu J."/>
            <person name="Saunders C.W."/>
            <person name="Hu P."/>
            <person name="Grant R.A."/>
            <person name="Boekhout T."/>
            <person name="Kuramae E.E."/>
            <person name="Kronstad J.W."/>
            <person name="Deangelis Y.M."/>
            <person name="Reeder N.L."/>
            <person name="Johnstone K.R."/>
            <person name="Leland M."/>
            <person name="Fieno A.M."/>
            <person name="Begley W.M."/>
            <person name="Sun Y."/>
            <person name="Lacey M.P."/>
            <person name="Chaudhary T."/>
            <person name="Keough T."/>
            <person name="Chu L."/>
            <person name="Sears R."/>
            <person name="Yuan B."/>
            <person name="Dawson T.L.Jr."/>
        </authorList>
    </citation>
    <scope>NUCLEOTIDE SEQUENCE [LARGE SCALE GENOMIC DNA]</scope>
    <source>
        <strain evidence="7">ATCC MYA-4612 / CBS 7966</strain>
    </source>
</reference>
<dbReference type="STRING" id="425265.A8QDG9"/>
<dbReference type="InterPro" id="IPR002364">
    <property type="entry name" value="Quin_OxRdtase/zeta-crystal_CS"/>
</dbReference>
<dbReference type="Gene3D" id="3.90.180.10">
    <property type="entry name" value="Medium-chain alcohol dehydrogenases, catalytic domain"/>
    <property type="match status" value="1"/>
</dbReference>
<feature type="domain" description="Enoyl reductase (ER)" evidence="5">
    <location>
        <begin position="10"/>
        <end position="319"/>
    </location>
</feature>
<dbReference type="Pfam" id="PF00107">
    <property type="entry name" value="ADH_zinc_N"/>
    <property type="match status" value="1"/>
</dbReference>
<sequence length="327" mass="35174">MKAIRIHQTGGVDVIQCDNVPVPSLGTDDVLIKPEIAGVNFIDTYFRTGLYPVELPFTLGQECGGKVARVGINVKNIQPGDRVVALVGSSFAERVIAPRSKVVKLPKELDTRTAVAAWLQGLTAVALTHTSYPVKSGDYVLVHAAAGGVGLLLVQIASSLGAHVIGTTSTTKKAERVKTMGAEHVFLYDDDLVSCVNGITNGKGVQVIYDSVGKATFEKDFDLVARLGTLVSFGQSSGLPDPIELHRLSPKNLKLLRPSLFGYVSTQEELNYYSKILIDLLVSDKVYPGVWREYLLSADGVKEAQDELASRSTTGKLLIRIPPTADI</sequence>
<dbReference type="OMA" id="VDMSYSR"/>
<dbReference type="GO" id="GO:0070402">
    <property type="term" value="F:NADPH binding"/>
    <property type="evidence" value="ECO:0007669"/>
    <property type="project" value="TreeGrafter"/>
</dbReference>
<evidence type="ECO:0000256" key="1">
    <source>
        <dbReference type="ARBA" id="ARBA00022857"/>
    </source>
</evidence>
<dbReference type="CDD" id="cd05286">
    <property type="entry name" value="QOR2"/>
    <property type="match status" value="1"/>
</dbReference>
<dbReference type="VEuPathDB" id="FungiDB:MGL_4204"/>
<keyword evidence="1" id="KW-0521">NADP</keyword>
<proteinExistence type="predicted"/>
<evidence type="ECO:0000256" key="4">
    <source>
        <dbReference type="ARBA" id="ARBA00070796"/>
    </source>
</evidence>
<dbReference type="Proteomes" id="UP000008837">
    <property type="component" value="Unassembled WGS sequence"/>
</dbReference>
<dbReference type="GeneID" id="5852968"/>
<dbReference type="Pfam" id="PF08240">
    <property type="entry name" value="ADH_N"/>
    <property type="match status" value="1"/>
</dbReference>
<dbReference type="PANTHER" id="PTHR48106:SF13">
    <property type="entry name" value="QUINONE OXIDOREDUCTASE-RELATED"/>
    <property type="match status" value="1"/>
</dbReference>
<dbReference type="Gene3D" id="3.40.50.720">
    <property type="entry name" value="NAD(P)-binding Rossmann-like Domain"/>
    <property type="match status" value="1"/>
</dbReference>
<dbReference type="InParanoid" id="A8QDG9"/>
<dbReference type="SUPFAM" id="SSF50129">
    <property type="entry name" value="GroES-like"/>
    <property type="match status" value="1"/>
</dbReference>
<dbReference type="OrthoDB" id="48317at2759"/>
<evidence type="ECO:0000256" key="3">
    <source>
        <dbReference type="ARBA" id="ARBA00043088"/>
    </source>
</evidence>
<dbReference type="GO" id="GO:0008270">
    <property type="term" value="F:zinc ion binding"/>
    <property type="evidence" value="ECO:0007669"/>
    <property type="project" value="InterPro"/>
</dbReference>
<dbReference type="RefSeq" id="XP_001728643.1">
    <property type="nucleotide sequence ID" value="XM_001728591.1"/>
</dbReference>
<dbReference type="EMBL" id="AAYY01000022">
    <property type="protein sequence ID" value="EDP41429.1"/>
    <property type="molecule type" value="Genomic_DNA"/>
</dbReference>
<comment type="caution">
    <text evidence="6">The sequence shown here is derived from an EMBL/GenBank/DDBJ whole genome shotgun (WGS) entry which is preliminary data.</text>
</comment>
<dbReference type="PROSITE" id="PS01162">
    <property type="entry name" value="QOR_ZETA_CRYSTAL"/>
    <property type="match status" value="1"/>
</dbReference>
<keyword evidence="2" id="KW-0560">Oxidoreductase</keyword>
<keyword evidence="7" id="KW-1185">Reference proteome</keyword>
<dbReference type="InterPro" id="IPR036291">
    <property type="entry name" value="NAD(P)-bd_dom_sf"/>
</dbReference>
<dbReference type="PANTHER" id="PTHR48106">
    <property type="entry name" value="QUINONE OXIDOREDUCTASE PIG3-RELATED"/>
    <property type="match status" value="1"/>
</dbReference>
<dbReference type="AlphaFoldDB" id="A8QDG9"/>
<protein>
    <recommendedName>
        <fullName evidence="4">Probable quinone oxidoreductase</fullName>
    </recommendedName>
    <alternativeName>
        <fullName evidence="3">NADPH:quinone reductase</fullName>
    </alternativeName>
</protein>
<dbReference type="GO" id="GO:0035925">
    <property type="term" value="F:mRNA 3'-UTR AU-rich region binding"/>
    <property type="evidence" value="ECO:0007669"/>
    <property type="project" value="TreeGrafter"/>
</dbReference>
<dbReference type="SMART" id="SM00829">
    <property type="entry name" value="PKS_ER"/>
    <property type="match status" value="1"/>
</dbReference>
<dbReference type="FunFam" id="3.40.50.720:FF:000053">
    <property type="entry name" value="Quinone oxidoreductase 1"/>
    <property type="match status" value="1"/>
</dbReference>
<dbReference type="InterPro" id="IPR013149">
    <property type="entry name" value="ADH-like_C"/>
</dbReference>
<evidence type="ECO:0000313" key="7">
    <source>
        <dbReference type="Proteomes" id="UP000008837"/>
    </source>
</evidence>
<organism evidence="6 7">
    <name type="scientific">Malassezia globosa (strain ATCC MYA-4612 / CBS 7966)</name>
    <name type="common">Dandruff-associated fungus</name>
    <dbReference type="NCBI Taxonomy" id="425265"/>
    <lineage>
        <taxon>Eukaryota</taxon>
        <taxon>Fungi</taxon>
        <taxon>Dikarya</taxon>
        <taxon>Basidiomycota</taxon>
        <taxon>Ustilaginomycotina</taxon>
        <taxon>Malasseziomycetes</taxon>
        <taxon>Malasseziales</taxon>
        <taxon>Malasseziaceae</taxon>
        <taxon>Malassezia</taxon>
    </lineage>
</organism>
<dbReference type="SUPFAM" id="SSF51735">
    <property type="entry name" value="NAD(P)-binding Rossmann-fold domains"/>
    <property type="match status" value="1"/>
</dbReference>
<name>A8QDG9_MALGO</name>
<dbReference type="KEGG" id="mgl:MGL_4204"/>